<reference evidence="3" key="1">
    <citation type="submission" date="2023-10" db="EMBL/GenBank/DDBJ databases">
        <title>Genome assembly of Pristionchus species.</title>
        <authorList>
            <person name="Yoshida K."/>
            <person name="Sommer R.J."/>
        </authorList>
    </citation>
    <scope>NUCLEOTIDE SEQUENCE</scope>
    <source>
        <strain evidence="3">RS5133</strain>
    </source>
</reference>
<accession>A0AAV5W0E2</accession>
<dbReference type="PANTHER" id="PTHR12839">
    <property type="entry name" value="NONSENSE-MEDIATED MRNA DECAY PROTEIN 2 UP-FRAMESHIFT SUPPRESSOR 2"/>
    <property type="match status" value="1"/>
</dbReference>
<comment type="caution">
    <text evidence="3">The sequence shown here is derived from an EMBL/GenBank/DDBJ whole genome shotgun (WGS) entry which is preliminary data.</text>
</comment>
<feature type="compositionally biased region" description="Basic and acidic residues" evidence="1">
    <location>
        <begin position="952"/>
        <end position="971"/>
    </location>
</feature>
<feature type="non-terminal residue" evidence="3">
    <location>
        <position position="993"/>
    </location>
</feature>
<dbReference type="AlphaFoldDB" id="A0AAV5W0E2"/>
<dbReference type="Pfam" id="PF02854">
    <property type="entry name" value="MIF4G"/>
    <property type="match status" value="2"/>
</dbReference>
<sequence length="993" mass="114147">MTTQWVTVSNEWLTEVKKRWEGYKESRKVLEETKPLTEQELRKMDSTLKKTTAVMKKIKMLNKEHAASLSEDLDKINLSKFVEEMAGAVAETKFKISDLPSVVKLCVGIAARYSRFAEQLLLQLRKCLPAKKSDVISNPAKLRVDLRLVAELTLHGVFGKEGLQSIGCVLVYINGTEKTDHPSHSLVSSLFTALGWELAAFVMKEEDKNGVNVDRGDLPTMELMTDERRKTMGDIVITYWKSIGQKVNGLCQQINEKKRAVRRQERTKGDATSEIKKNLETLREEWTKWREVEREMANVVGEKSMSKDEDESGDDSDEEAIVELSKALEEGSLSLWPDSDARSFYETLLALRKIVPAALFKDDGMKNGETKMEMTSCIEDVDVEIEEGEEEEERSEEYHTDKFSEESMADDILEWDDEEREKEKKKKEMEKVDEEMKREIVYAENSTEKKEFMDIFLSELYGMTNRDNIDTAVLEYVNNSLNTPINSRRLKHFMVKCSRPDVLPFYARFLATLDQVMHDFVANVCSLILERFRDQLAHYVNYSSGERIATTIMIGELIKFGVIPRAEGLVCLRQLVFDFRLPAVEVLCTLLENCGFYLFRSPDSHTKMKTLLEVMLKKKKRLKDVRLNTLLDNAYFSVLPPEEQSSSSRPSIPPMFRFIRRMVTTITEGSIVSNLKCIRRLDWTDPLISEYTLSLLSSPWMISIECLPHLASLVGGLNELPKHDWIAVAVVDNVLETIRLSLEQPRLLNQEALSCMIYMGELYNFCVCNSQVVFKTLYQVISFPESDPYSWRDLSRIRLVTSLVSTVGEFFRSSRKSTSSMMCFLAYFYRFYWMKRGGWVANSPITEYGVQAPFPKDVEASVKDLHREMLKGRREPKSIQDADESVRVVERNFKAKVEAVLRAASQYDGEGGEGTSVERGLEMLREEEEEEEEEERYADAATEEVLLEEDTLFGKDEGQVDERRVTKGRISDEEDDEFSSQFDKMMNDAIKVS</sequence>
<dbReference type="FunFam" id="1.25.40.180:FF:000080">
    <property type="entry name" value="Chromosome 9, whole genome shotgun sequence"/>
    <property type="match status" value="1"/>
</dbReference>
<name>A0AAV5W0E2_9BILA</name>
<organism evidence="3 4">
    <name type="scientific">Pristionchus fissidentatus</name>
    <dbReference type="NCBI Taxonomy" id="1538716"/>
    <lineage>
        <taxon>Eukaryota</taxon>
        <taxon>Metazoa</taxon>
        <taxon>Ecdysozoa</taxon>
        <taxon>Nematoda</taxon>
        <taxon>Chromadorea</taxon>
        <taxon>Rhabditida</taxon>
        <taxon>Rhabditina</taxon>
        <taxon>Diplogasteromorpha</taxon>
        <taxon>Diplogasteroidea</taxon>
        <taxon>Neodiplogasteridae</taxon>
        <taxon>Pristionchus</taxon>
    </lineage>
</organism>
<dbReference type="PANTHER" id="PTHR12839:SF7">
    <property type="entry name" value="REGULATOR OF NONSENSE TRANSCRIPTS 2"/>
    <property type="match status" value="1"/>
</dbReference>
<dbReference type="EMBL" id="BTSY01000004">
    <property type="protein sequence ID" value="GMT24452.1"/>
    <property type="molecule type" value="Genomic_DNA"/>
</dbReference>
<dbReference type="InterPro" id="IPR039762">
    <property type="entry name" value="Nmd2/UPF2"/>
</dbReference>
<dbReference type="GO" id="GO:0035145">
    <property type="term" value="C:exon-exon junction complex"/>
    <property type="evidence" value="ECO:0007669"/>
    <property type="project" value="TreeGrafter"/>
</dbReference>
<dbReference type="SMART" id="SM00543">
    <property type="entry name" value="MIF4G"/>
    <property type="match status" value="2"/>
</dbReference>
<dbReference type="GO" id="GO:0005737">
    <property type="term" value="C:cytoplasm"/>
    <property type="evidence" value="ECO:0007669"/>
    <property type="project" value="TreeGrafter"/>
</dbReference>
<feature type="domain" description="MIF4G" evidence="2">
    <location>
        <begin position="450"/>
        <end position="641"/>
    </location>
</feature>
<gene>
    <name evidence="3" type="ORF">PFISCL1PPCAC_15749</name>
</gene>
<proteinExistence type="predicted"/>
<evidence type="ECO:0000313" key="3">
    <source>
        <dbReference type="EMBL" id="GMT24452.1"/>
    </source>
</evidence>
<evidence type="ECO:0000313" key="4">
    <source>
        <dbReference type="Proteomes" id="UP001432322"/>
    </source>
</evidence>
<dbReference type="GO" id="GO:0000184">
    <property type="term" value="P:nuclear-transcribed mRNA catabolic process, nonsense-mediated decay"/>
    <property type="evidence" value="ECO:0007669"/>
    <property type="project" value="InterPro"/>
</dbReference>
<dbReference type="GO" id="GO:0003723">
    <property type="term" value="F:RNA binding"/>
    <property type="evidence" value="ECO:0007669"/>
    <property type="project" value="InterPro"/>
</dbReference>
<keyword evidence="4" id="KW-1185">Reference proteome</keyword>
<protein>
    <recommendedName>
        <fullName evidence="2">MIF4G domain-containing protein</fullName>
    </recommendedName>
</protein>
<dbReference type="InterPro" id="IPR016024">
    <property type="entry name" value="ARM-type_fold"/>
</dbReference>
<feature type="domain" description="MIF4G" evidence="2">
    <location>
        <begin position="656"/>
        <end position="876"/>
    </location>
</feature>
<dbReference type="InterPro" id="IPR003890">
    <property type="entry name" value="MIF4G-like_typ-3"/>
</dbReference>
<dbReference type="SUPFAM" id="SSF48371">
    <property type="entry name" value="ARM repeat"/>
    <property type="match status" value="3"/>
</dbReference>
<dbReference type="Gene3D" id="1.25.40.180">
    <property type="match status" value="3"/>
</dbReference>
<evidence type="ECO:0000259" key="2">
    <source>
        <dbReference type="SMART" id="SM00543"/>
    </source>
</evidence>
<dbReference type="Proteomes" id="UP001432322">
    <property type="component" value="Unassembled WGS sequence"/>
</dbReference>
<evidence type="ECO:0000256" key="1">
    <source>
        <dbReference type="SAM" id="MobiDB-lite"/>
    </source>
</evidence>
<feature type="region of interest" description="Disordered" evidence="1">
    <location>
        <begin position="948"/>
        <end position="993"/>
    </location>
</feature>